<sequence>MVKRTKTPEPDEYLTKEYDYTKLTKDQLRKILSEQGVTVMENKLKTEILQMYKSAIYDKIDEIKQKMANIKADSKGIEVIESDATNFSAENPFQSPKKGDKDGENFVKRTPVRKIEMERNADSRTPTRIRNIYSSFDMPKDVSNRKPRRVSLVDGKSVKDEKDSNLLYRTAKESIKRHLDRQGLPSVRDRTPTKSPVRGVHKTMFSPSDVKQSINVQKRPGGHNFRLFYISVFPLLAIIIFYLKYFAPYCTNGGRCCVKLPKNTFLDEKGRLRCSKGYVLQRNILFPNKAVRDIALSDDPEEIVRYLRRINTEVYYGLRHSKLVELGLGENLRKKVLAYKDVRITDNFMFFSNKRLFSPSIIIRSIYIRHFYVLMFSILAVFVALYAINFYKQLRVKNNYDKVIDMLRLQKKNSSQFQVNPFLFEEQIVGHSGLKPQEFLDVKRLLEMNTSVTIFDISVSGKCAKAYEWLGTIDTS</sequence>
<feature type="region of interest" description="Disordered" evidence="1">
    <location>
        <begin position="178"/>
        <end position="202"/>
    </location>
</feature>
<organism evidence="3 4">
    <name type="scientific">Trachipleistophora hominis</name>
    <name type="common">Microsporidian parasite</name>
    <dbReference type="NCBI Taxonomy" id="72359"/>
    <lineage>
        <taxon>Eukaryota</taxon>
        <taxon>Fungi</taxon>
        <taxon>Fungi incertae sedis</taxon>
        <taxon>Microsporidia</taxon>
        <taxon>Pleistophoridae</taxon>
        <taxon>Trachipleistophora</taxon>
    </lineage>
</organism>
<dbReference type="Proteomes" id="UP000011185">
    <property type="component" value="Unassembled WGS sequence"/>
</dbReference>
<dbReference type="OMA" id="KAYEWLG"/>
<protein>
    <recommendedName>
        <fullName evidence="5">Man1/Src1 C-terminal domain-containing protein</fullName>
    </recommendedName>
</protein>
<accession>L7JXL0</accession>
<dbReference type="AlphaFoldDB" id="L7JXL0"/>
<dbReference type="HOGENOM" id="CLU_524802_0_0_1"/>
<feature type="transmembrane region" description="Helical" evidence="2">
    <location>
        <begin position="371"/>
        <end position="391"/>
    </location>
</feature>
<keyword evidence="2" id="KW-0472">Membrane</keyword>
<feature type="transmembrane region" description="Helical" evidence="2">
    <location>
        <begin position="227"/>
        <end position="247"/>
    </location>
</feature>
<name>L7JXL0_TRAHO</name>
<dbReference type="STRING" id="72359.L7JXL0"/>
<keyword evidence="2" id="KW-1133">Transmembrane helix</keyword>
<dbReference type="EMBL" id="JH993885">
    <property type="protein sequence ID" value="ELQ76060.1"/>
    <property type="molecule type" value="Genomic_DNA"/>
</dbReference>
<dbReference type="InParanoid" id="L7JXL0"/>
<feature type="compositionally biased region" description="Basic and acidic residues" evidence="1">
    <location>
        <begin position="178"/>
        <end position="192"/>
    </location>
</feature>
<dbReference type="VEuPathDB" id="MicrosporidiaDB:THOM_0970"/>
<evidence type="ECO:0000256" key="2">
    <source>
        <dbReference type="SAM" id="Phobius"/>
    </source>
</evidence>
<proteinExistence type="predicted"/>
<keyword evidence="2" id="KW-0812">Transmembrane</keyword>
<evidence type="ECO:0000313" key="3">
    <source>
        <dbReference type="EMBL" id="ELQ76060.1"/>
    </source>
</evidence>
<evidence type="ECO:0000313" key="4">
    <source>
        <dbReference type="Proteomes" id="UP000011185"/>
    </source>
</evidence>
<evidence type="ECO:0000256" key="1">
    <source>
        <dbReference type="SAM" id="MobiDB-lite"/>
    </source>
</evidence>
<dbReference type="OrthoDB" id="5376590at2759"/>
<keyword evidence="4" id="KW-1185">Reference proteome</keyword>
<evidence type="ECO:0008006" key="5">
    <source>
        <dbReference type="Google" id="ProtNLM"/>
    </source>
</evidence>
<reference evidence="3 4" key="1">
    <citation type="journal article" date="2012" name="PLoS Pathog.">
        <title>The genome of the obligate intracellular parasite Trachipleistophora hominis: new insights into microsporidian genome dynamics and reductive evolution.</title>
        <authorList>
            <person name="Heinz E."/>
            <person name="Williams T.A."/>
            <person name="Nakjang S."/>
            <person name="Noel C.J."/>
            <person name="Swan D.C."/>
            <person name="Goldberg A.V."/>
            <person name="Harris S.R."/>
            <person name="Weinmaier T."/>
            <person name="Markert S."/>
            <person name="Becher D."/>
            <person name="Bernhardt J."/>
            <person name="Dagan T."/>
            <person name="Hacker C."/>
            <person name="Lucocq J.M."/>
            <person name="Schweder T."/>
            <person name="Rattei T."/>
            <person name="Hall N."/>
            <person name="Hirt R.P."/>
            <person name="Embley T.M."/>
        </authorList>
    </citation>
    <scope>NUCLEOTIDE SEQUENCE [LARGE SCALE GENOMIC DNA]</scope>
</reference>
<gene>
    <name evidence="3" type="ORF">THOM_0970</name>
</gene>